<dbReference type="SUPFAM" id="SSF101967">
    <property type="entry name" value="Adhesin YadA, collagen-binding domain"/>
    <property type="match status" value="1"/>
</dbReference>
<evidence type="ECO:0000313" key="3">
    <source>
        <dbReference type="Proteomes" id="UP000308167"/>
    </source>
</evidence>
<keyword evidence="3" id="KW-1185">Reference proteome</keyword>
<dbReference type="InterPro" id="IPR008640">
    <property type="entry name" value="Adhesin_Head_dom"/>
</dbReference>
<proteinExistence type="predicted"/>
<evidence type="ECO:0000259" key="1">
    <source>
        <dbReference type="Pfam" id="PF05658"/>
    </source>
</evidence>
<dbReference type="RefSeq" id="WP_135708923.1">
    <property type="nucleotide sequence ID" value="NZ_CALZUP010000018.1"/>
</dbReference>
<protein>
    <submittedName>
        <fullName evidence="2">Hep_Hag</fullName>
    </submittedName>
</protein>
<dbReference type="EMBL" id="CABFKI010000001">
    <property type="protein sequence ID" value="VTU05702.1"/>
    <property type="molecule type" value="Genomic_DNA"/>
</dbReference>
<name>A0ABY6THS5_9PAST</name>
<gene>
    <name evidence="2" type="ORF">SAMEA1410922_00026</name>
</gene>
<accession>A0ABY6THS5</accession>
<dbReference type="Proteomes" id="UP000308167">
    <property type="component" value="Unassembled WGS sequence"/>
</dbReference>
<comment type="caution">
    <text evidence="2">The sequence shown here is derived from an EMBL/GenBank/DDBJ whole genome shotgun (WGS) entry which is preliminary data.</text>
</comment>
<reference evidence="2 3" key="1">
    <citation type="submission" date="2019-05" db="EMBL/GenBank/DDBJ databases">
        <authorList>
            <consortium name="Pathogen Informatics"/>
        </authorList>
    </citation>
    <scope>NUCLEOTIDE SEQUENCE [LARGE SCALE GENOMIC DNA]</scope>
    <source>
        <strain evidence="2 3">NM319</strain>
    </source>
</reference>
<sequence length="422" mass="44059">MFQDTDNTTTVSSNKSFLKATGTTATTENKNAQGIGFNTDYQLDFDYDENIFNVTKDDKFSLKLNGTSSPLDITPAGLRLNYDPATLTVTDGKLTALPSQVYFHTNDGTGTQGAGDPNTNLGKLTDSAGATGKFSVTAGVNVTAKGEGAFAAGYNVTTVGNGGITIGDSSNVSTTMVEWVASDTKNDSKGDKGVYYTKITTTKNGNQVTVTREIYKDTNNLAKVTRGDRFNPEKITDVDVTGLTPVTFAEASQTTPTGASGTASIAMGADKIPMDLSLVEFNLDGTIKKDGRSDVSKIAIINRSPITVARGQEISNNAYAERITTSMQDINWAPTASGEAAVAIGAKTTAQGEGSVALGPVATALSNHSISIGVGAITRSFLDPYSKGVQSGKSVAIGYLATSENQGSVSLGQQAQALYRFK</sequence>
<organism evidence="2 3">
    <name type="scientific">Actinobacillus porcinus</name>
    <dbReference type="NCBI Taxonomy" id="51048"/>
    <lineage>
        <taxon>Bacteria</taxon>
        <taxon>Pseudomonadati</taxon>
        <taxon>Pseudomonadota</taxon>
        <taxon>Gammaproteobacteria</taxon>
        <taxon>Pasteurellales</taxon>
        <taxon>Pasteurellaceae</taxon>
        <taxon>Actinobacillus</taxon>
    </lineage>
</organism>
<feature type="domain" description="Trimeric autotransporter adhesin YadA-like head" evidence="1">
    <location>
        <begin position="336"/>
        <end position="360"/>
    </location>
</feature>
<dbReference type="Gene3D" id="2.150.10.10">
    <property type="entry name" value="Serralysin-like metalloprotease, C-terminal"/>
    <property type="match status" value="1"/>
</dbReference>
<dbReference type="Pfam" id="PF05658">
    <property type="entry name" value="YadA_head"/>
    <property type="match status" value="2"/>
</dbReference>
<feature type="domain" description="Trimeric autotransporter adhesin YadA-like head" evidence="1">
    <location>
        <begin position="394"/>
        <end position="415"/>
    </location>
</feature>
<dbReference type="InterPro" id="IPR011049">
    <property type="entry name" value="Serralysin-like_metalloprot_C"/>
</dbReference>
<evidence type="ECO:0000313" key="2">
    <source>
        <dbReference type="EMBL" id="VTU05702.1"/>
    </source>
</evidence>